<organism evidence="1 2">
    <name type="scientific">Hydrogenophaga pseudoflava</name>
    <name type="common">Pseudomonas carboxydoflava</name>
    <dbReference type="NCBI Taxonomy" id="47421"/>
    <lineage>
        <taxon>Bacteria</taxon>
        <taxon>Pseudomonadati</taxon>
        <taxon>Pseudomonadota</taxon>
        <taxon>Betaproteobacteria</taxon>
        <taxon>Burkholderiales</taxon>
        <taxon>Comamonadaceae</taxon>
        <taxon>Hydrogenophaga</taxon>
    </lineage>
</organism>
<proteinExistence type="predicted"/>
<dbReference type="KEGG" id="hpse:HPF_19370"/>
<gene>
    <name evidence="1" type="ORF">HPF_19370</name>
</gene>
<accession>A0A4P6X039</accession>
<keyword evidence="2" id="KW-1185">Reference proteome</keyword>
<evidence type="ECO:0000313" key="1">
    <source>
        <dbReference type="EMBL" id="QBM29862.1"/>
    </source>
</evidence>
<reference evidence="1 2" key="1">
    <citation type="submission" date="2019-03" db="EMBL/GenBank/DDBJ databases">
        <authorList>
            <person name="Sebastian G."/>
            <person name="Baumann P."/>
            <person name="Ruckert C."/>
            <person name="Kalinowski J."/>
            <person name="Nebel B."/>
            <person name="Takors R."/>
            <person name="Blombach B."/>
        </authorList>
    </citation>
    <scope>NUCLEOTIDE SEQUENCE [LARGE SCALE GENOMIC DNA]</scope>
    <source>
        <strain evidence="1 2">DSM 1084</strain>
    </source>
</reference>
<name>A0A4P6X039_HYDPS</name>
<sequence length="36" mass="3879">MVRGALFRVRIEGEAESLAAGVFRKVASVLVREGGF</sequence>
<dbReference type="Proteomes" id="UP000293912">
    <property type="component" value="Chromosome"/>
</dbReference>
<evidence type="ECO:0000313" key="2">
    <source>
        <dbReference type="Proteomes" id="UP000293912"/>
    </source>
</evidence>
<dbReference type="AlphaFoldDB" id="A0A4P6X039"/>
<protein>
    <submittedName>
        <fullName evidence="1">Uncharacterized protein</fullName>
    </submittedName>
</protein>
<dbReference type="EMBL" id="CP037867">
    <property type="protein sequence ID" value="QBM29862.1"/>
    <property type="molecule type" value="Genomic_DNA"/>
</dbReference>